<feature type="binding site" evidence="6">
    <location>
        <position position="103"/>
    </location>
    <ligand>
        <name>S-adenosyl-L-methionine</name>
        <dbReference type="ChEBI" id="CHEBI:59789"/>
    </ligand>
</feature>
<proteinExistence type="inferred from homology"/>
<dbReference type="InterPro" id="IPR023397">
    <property type="entry name" value="SAM-dep_MeTrfase_MraW_recog"/>
</dbReference>
<keyword evidence="6" id="KW-0963">Cytoplasm</keyword>
<feature type="binding site" evidence="6">
    <location>
        <position position="110"/>
    </location>
    <ligand>
        <name>S-adenosyl-L-methionine</name>
        <dbReference type="ChEBI" id="CHEBI:59789"/>
    </ligand>
</feature>
<feature type="binding site" evidence="6">
    <location>
        <position position="82"/>
    </location>
    <ligand>
        <name>S-adenosyl-L-methionine</name>
        <dbReference type="ChEBI" id="CHEBI:59789"/>
    </ligand>
</feature>
<dbReference type="EMBL" id="JBBKTX010000014">
    <property type="protein sequence ID" value="MFK4753216.1"/>
    <property type="molecule type" value="Genomic_DNA"/>
</dbReference>
<keyword evidence="2 6" id="KW-0698">rRNA processing</keyword>
<keyword evidence="4 6" id="KW-0808">Transferase</keyword>
<dbReference type="InterPro" id="IPR029063">
    <property type="entry name" value="SAM-dependent_MTases_sf"/>
</dbReference>
<reference evidence="7 8" key="1">
    <citation type="submission" date="2024-03" db="EMBL/GenBank/DDBJ databases">
        <title>High-quality draft genome sequence of Oceanobacter sp. wDCs-4.</title>
        <authorList>
            <person name="Dong C."/>
        </authorList>
    </citation>
    <scope>NUCLEOTIDE SEQUENCE [LARGE SCALE GENOMIC DNA]</scope>
    <source>
        <strain evidence="8">wDCs-4</strain>
    </source>
</reference>
<dbReference type="PIRSF" id="PIRSF004486">
    <property type="entry name" value="MraW"/>
    <property type="match status" value="1"/>
</dbReference>
<comment type="similarity">
    <text evidence="1 6">Belongs to the methyltransferase superfamily. RsmH family.</text>
</comment>
<dbReference type="SUPFAM" id="SSF53335">
    <property type="entry name" value="S-adenosyl-L-methionine-dependent methyltransferases"/>
    <property type="match status" value="1"/>
</dbReference>
<dbReference type="SUPFAM" id="SSF81799">
    <property type="entry name" value="Putative methyltransferase TM0872, insert domain"/>
    <property type="match status" value="1"/>
</dbReference>
<dbReference type="EC" id="2.1.1.199" evidence="6"/>
<comment type="caution">
    <text evidence="7">The sequence shown here is derived from an EMBL/GenBank/DDBJ whole genome shotgun (WGS) entry which is preliminary data.</text>
</comment>
<dbReference type="NCBIfam" id="TIGR00006">
    <property type="entry name" value="16S rRNA (cytosine(1402)-N(4))-methyltransferase RsmH"/>
    <property type="match status" value="1"/>
</dbReference>
<dbReference type="Pfam" id="PF01795">
    <property type="entry name" value="Methyltransf_5"/>
    <property type="match status" value="1"/>
</dbReference>
<dbReference type="InterPro" id="IPR002903">
    <property type="entry name" value="RsmH"/>
</dbReference>
<dbReference type="GO" id="GO:0008168">
    <property type="term" value="F:methyltransferase activity"/>
    <property type="evidence" value="ECO:0007669"/>
    <property type="project" value="UniProtKB-KW"/>
</dbReference>
<evidence type="ECO:0000256" key="1">
    <source>
        <dbReference type="ARBA" id="ARBA00010396"/>
    </source>
</evidence>
<gene>
    <name evidence="6 7" type="primary">rsmH</name>
    <name evidence="7" type="ORF">WG929_12405</name>
</gene>
<dbReference type="PANTHER" id="PTHR11265">
    <property type="entry name" value="S-ADENOSYL-METHYLTRANSFERASE MRAW"/>
    <property type="match status" value="1"/>
</dbReference>
<name>A0ABW8NK30_9GAMM</name>
<keyword evidence="3 6" id="KW-0489">Methyltransferase</keyword>
<evidence type="ECO:0000256" key="2">
    <source>
        <dbReference type="ARBA" id="ARBA00022552"/>
    </source>
</evidence>
<comment type="function">
    <text evidence="6">Specifically methylates the N4 position of cytidine in position 1402 (C1402) of 16S rRNA.</text>
</comment>
<feature type="binding site" evidence="6">
    <location>
        <begin position="36"/>
        <end position="38"/>
    </location>
    <ligand>
        <name>S-adenosyl-L-methionine</name>
        <dbReference type="ChEBI" id="CHEBI:59789"/>
    </ligand>
</feature>
<keyword evidence="5 6" id="KW-0949">S-adenosyl-L-methionine</keyword>
<accession>A0ABW8NK30</accession>
<sequence length="311" mass="34524">MNLQELAHATVLLEPTVTGCLNDPSGVYIDGTFGRGGHSRLLLSQLAADGRLYGFDKDPRAIETGEQLHQEDARFEVVQASFADMKQEMAARGIAHINGILLDLGVSSPQLDDPERGFSFMRDGPLDMRMNPDAGLSAAEWVATTDENDIVRVLKEYGEERFAKRMARAIVTTRATTPITRTLQLAELIKEANPAWERHKHPATRAFQAIRIAVNNELGDLERVLNESVDFLVPGGRLAVISFHSLEDRMVKRFIRAQEKGRDLPPGLPVLEADLGKTMKRIGKAIMPNDDEIRTNARARSAVLRIAERLP</sequence>
<keyword evidence="8" id="KW-1185">Reference proteome</keyword>
<dbReference type="Gene3D" id="3.40.50.150">
    <property type="entry name" value="Vaccinia Virus protein VP39"/>
    <property type="match status" value="1"/>
</dbReference>
<dbReference type="RefSeq" id="WP_416206284.1">
    <property type="nucleotide sequence ID" value="NZ_JBBKTX010000014.1"/>
</dbReference>
<organism evidence="7 8">
    <name type="scientific">Oceanobacter antarcticus</name>
    <dbReference type="NCBI Taxonomy" id="3133425"/>
    <lineage>
        <taxon>Bacteria</taxon>
        <taxon>Pseudomonadati</taxon>
        <taxon>Pseudomonadota</taxon>
        <taxon>Gammaproteobacteria</taxon>
        <taxon>Oceanospirillales</taxon>
        <taxon>Oceanospirillaceae</taxon>
        <taxon>Oceanobacter</taxon>
    </lineage>
</organism>
<dbReference type="PANTHER" id="PTHR11265:SF0">
    <property type="entry name" value="12S RRNA N4-METHYLCYTIDINE METHYLTRANSFERASE"/>
    <property type="match status" value="1"/>
</dbReference>
<feature type="binding site" evidence="6">
    <location>
        <position position="56"/>
    </location>
    <ligand>
        <name>S-adenosyl-L-methionine</name>
        <dbReference type="ChEBI" id="CHEBI:59789"/>
    </ligand>
</feature>
<dbReference type="GO" id="GO:0032259">
    <property type="term" value="P:methylation"/>
    <property type="evidence" value="ECO:0007669"/>
    <property type="project" value="UniProtKB-KW"/>
</dbReference>
<comment type="subcellular location">
    <subcellularLocation>
        <location evidence="6">Cytoplasm</location>
    </subcellularLocation>
</comment>
<evidence type="ECO:0000313" key="7">
    <source>
        <dbReference type="EMBL" id="MFK4753216.1"/>
    </source>
</evidence>
<protein>
    <recommendedName>
        <fullName evidence="6">Ribosomal RNA small subunit methyltransferase H</fullName>
        <ecNumber evidence="6">2.1.1.199</ecNumber>
    </recommendedName>
    <alternativeName>
        <fullName evidence="6">16S rRNA m(4)C1402 methyltransferase</fullName>
    </alternativeName>
    <alternativeName>
        <fullName evidence="6">rRNA (cytosine-N(4)-)-methyltransferase RsmH</fullName>
    </alternativeName>
</protein>
<evidence type="ECO:0000256" key="4">
    <source>
        <dbReference type="ARBA" id="ARBA00022679"/>
    </source>
</evidence>
<evidence type="ECO:0000256" key="6">
    <source>
        <dbReference type="HAMAP-Rule" id="MF_01007"/>
    </source>
</evidence>
<dbReference type="HAMAP" id="MF_01007">
    <property type="entry name" value="16SrRNA_methyltr_H"/>
    <property type="match status" value="1"/>
</dbReference>
<dbReference type="Gene3D" id="1.10.150.170">
    <property type="entry name" value="Putative methyltransferase TM0872, insert domain"/>
    <property type="match status" value="1"/>
</dbReference>
<dbReference type="Proteomes" id="UP001620597">
    <property type="component" value="Unassembled WGS sequence"/>
</dbReference>
<evidence type="ECO:0000313" key="8">
    <source>
        <dbReference type="Proteomes" id="UP001620597"/>
    </source>
</evidence>
<comment type="catalytic activity">
    <reaction evidence="6">
        <text>cytidine(1402) in 16S rRNA + S-adenosyl-L-methionine = N(4)-methylcytidine(1402) in 16S rRNA + S-adenosyl-L-homocysteine + H(+)</text>
        <dbReference type="Rhea" id="RHEA:42928"/>
        <dbReference type="Rhea" id="RHEA-COMP:10286"/>
        <dbReference type="Rhea" id="RHEA-COMP:10287"/>
        <dbReference type="ChEBI" id="CHEBI:15378"/>
        <dbReference type="ChEBI" id="CHEBI:57856"/>
        <dbReference type="ChEBI" id="CHEBI:59789"/>
        <dbReference type="ChEBI" id="CHEBI:74506"/>
        <dbReference type="ChEBI" id="CHEBI:82748"/>
        <dbReference type="EC" id="2.1.1.199"/>
    </reaction>
</comment>
<evidence type="ECO:0000256" key="5">
    <source>
        <dbReference type="ARBA" id="ARBA00022691"/>
    </source>
</evidence>
<evidence type="ECO:0000256" key="3">
    <source>
        <dbReference type="ARBA" id="ARBA00022603"/>
    </source>
</evidence>